<evidence type="ECO:0000256" key="2">
    <source>
        <dbReference type="HAMAP-Rule" id="MF_02213"/>
    </source>
</evidence>
<dbReference type="PANTHER" id="PTHR21343">
    <property type="entry name" value="DETHIOBIOTIN SYNTHETASE"/>
    <property type="match status" value="1"/>
</dbReference>
<dbReference type="UniPathway" id="UPA00219"/>
<feature type="active site" evidence="2">
    <location>
        <position position="205"/>
    </location>
</feature>
<evidence type="ECO:0000313" key="5">
    <source>
        <dbReference type="Proteomes" id="UP000219947"/>
    </source>
</evidence>
<proteinExistence type="inferred from homology"/>
<dbReference type="GO" id="GO:0009236">
    <property type="term" value="P:cobalamin biosynthetic process"/>
    <property type="evidence" value="ECO:0007669"/>
    <property type="project" value="InterPro"/>
</dbReference>
<sequence>MTHTIAGEPVSSPNNGKTLRILQLYPKDMNIYGDWGNTLALARRAHAHGFDVEILDYNPGDTFPDDVDIIIGGGGQDSGQTVIQEDLHAIGAKLKKNAEEGMPMLVICGLYQLFGKEFRTHEGETLKGINIFDAYTVGGNERLIGNIVEDSQEFGTIVGFENHSGLTYLGAGCEPLATVTKGVGNNSTDHHEGARVHNVVGTYLHGSLLPKNPKISDYLIEAAAQRKYGEFTPEKIDDSMVEKARASAMKRPR</sequence>
<feature type="active site" description="Nucleophile" evidence="2">
    <location>
        <position position="108"/>
    </location>
</feature>
<dbReference type="InterPro" id="IPR043702">
    <property type="entry name" value="Lipid_II_synth_GatD"/>
</dbReference>
<dbReference type="PANTHER" id="PTHR21343:SF9">
    <property type="entry name" value="LIPID II ISOGLUTAMINYL SYNTHASE (GLUTAMINE-HYDROLYZING) SUBUNIT GATD"/>
    <property type="match status" value="1"/>
</dbReference>
<comment type="pathway">
    <text evidence="2">Cell wall biogenesis; peptidoglycan biosynthesis.</text>
</comment>
<dbReference type="PROSITE" id="PS51274">
    <property type="entry name" value="GATASE_COBBQ"/>
    <property type="match status" value="1"/>
</dbReference>
<organism evidence="4 5">
    <name type="scientific">Rothia dentocariosa</name>
    <dbReference type="NCBI Taxonomy" id="2047"/>
    <lineage>
        <taxon>Bacteria</taxon>
        <taxon>Bacillati</taxon>
        <taxon>Actinomycetota</taxon>
        <taxon>Actinomycetes</taxon>
        <taxon>Micrococcales</taxon>
        <taxon>Micrococcaceae</taxon>
        <taxon>Rothia</taxon>
    </lineage>
</organism>
<feature type="binding site" evidence="2">
    <location>
        <position position="142"/>
    </location>
    <ligand>
        <name>substrate</name>
    </ligand>
</feature>
<dbReference type="Pfam" id="PF07685">
    <property type="entry name" value="GATase_3"/>
    <property type="match status" value="1"/>
</dbReference>
<dbReference type="GO" id="GO:0004359">
    <property type="term" value="F:glutaminase activity"/>
    <property type="evidence" value="ECO:0007669"/>
    <property type="project" value="UniProtKB-UniRule"/>
</dbReference>
<keyword evidence="1 2" id="KW-0315">Glutamine amidotransferase</keyword>
<dbReference type="GO" id="GO:0009252">
    <property type="term" value="P:peptidoglycan biosynthetic process"/>
    <property type="evidence" value="ECO:0007669"/>
    <property type="project" value="UniProtKB-UniRule"/>
</dbReference>
<dbReference type="GO" id="GO:0008360">
    <property type="term" value="P:regulation of cell shape"/>
    <property type="evidence" value="ECO:0007669"/>
    <property type="project" value="UniProtKB-KW"/>
</dbReference>
<dbReference type="GO" id="GO:0016740">
    <property type="term" value="F:transferase activity"/>
    <property type="evidence" value="ECO:0007669"/>
    <property type="project" value="UniProtKB-KW"/>
</dbReference>
<keyword evidence="2" id="KW-0961">Cell wall biogenesis/degradation</keyword>
<dbReference type="InterPro" id="IPR033949">
    <property type="entry name" value="CobQ_GATase1"/>
</dbReference>
<evidence type="ECO:0000313" key="4">
    <source>
        <dbReference type="EMBL" id="PEN16841.1"/>
    </source>
</evidence>
<dbReference type="InterPro" id="IPR011698">
    <property type="entry name" value="GATase_3"/>
</dbReference>
<gene>
    <name evidence="2" type="primary">gatD</name>
    <name evidence="4" type="ORF">CRM92_02030</name>
</gene>
<feature type="domain" description="CobB/CobQ-like glutamine amidotransferase" evidence="3">
    <location>
        <begin position="21"/>
        <end position="212"/>
    </location>
</feature>
<dbReference type="SUPFAM" id="SSF52317">
    <property type="entry name" value="Class I glutamine amidotransferase-like"/>
    <property type="match status" value="1"/>
</dbReference>
<dbReference type="GO" id="GO:0071555">
    <property type="term" value="P:cell wall organization"/>
    <property type="evidence" value="ECO:0007669"/>
    <property type="project" value="UniProtKB-KW"/>
</dbReference>
<protein>
    <recommendedName>
        <fullName evidence="2">Lipid II isoglutaminyl synthase (glutamine-hydrolyzing) subunit GatD</fullName>
        <ecNumber evidence="2">6.3.5.13</ecNumber>
    </recommendedName>
    <alternativeName>
        <fullName evidence="2">Lipid II isoglutaminyl synthase glutaminase subunit</fullName>
        <ecNumber evidence="2">3.5.1.2</ecNumber>
    </alternativeName>
</protein>
<evidence type="ECO:0000259" key="3">
    <source>
        <dbReference type="Pfam" id="PF07685"/>
    </source>
</evidence>
<keyword evidence="2" id="KW-0573">Peptidoglycan synthesis</keyword>
<comment type="catalytic activity">
    <reaction evidence="2">
        <text>L-glutamine + H2O = L-glutamate + NH4(+)</text>
        <dbReference type="Rhea" id="RHEA:15889"/>
        <dbReference type="ChEBI" id="CHEBI:15377"/>
        <dbReference type="ChEBI" id="CHEBI:28938"/>
        <dbReference type="ChEBI" id="CHEBI:29985"/>
        <dbReference type="ChEBI" id="CHEBI:58359"/>
        <dbReference type="EC" id="3.5.1.2"/>
    </reaction>
</comment>
<comment type="caution">
    <text evidence="4">The sequence shown here is derived from an EMBL/GenBank/DDBJ whole genome shotgun (WGS) entry which is preliminary data.</text>
</comment>
<comment type="similarity">
    <text evidence="2">Belongs to the CobB/CobQ family. GatD subfamily.</text>
</comment>
<dbReference type="AlphaFoldDB" id="A0A2A8D7H2"/>
<dbReference type="GO" id="GO:0140282">
    <property type="term" value="F:carbon-nitrogen ligase activity on lipid II"/>
    <property type="evidence" value="ECO:0007669"/>
    <property type="project" value="UniProtKB-UniRule"/>
</dbReference>
<evidence type="ECO:0000256" key="1">
    <source>
        <dbReference type="ARBA" id="ARBA00022962"/>
    </source>
</evidence>
<keyword evidence="2" id="KW-0436">Ligase</keyword>
<dbReference type="EMBL" id="PDEV01000001">
    <property type="protein sequence ID" value="PEN16841.1"/>
    <property type="molecule type" value="Genomic_DNA"/>
</dbReference>
<dbReference type="EC" id="3.5.1.2" evidence="2"/>
<keyword evidence="4" id="KW-0808">Transferase</keyword>
<dbReference type="RefSeq" id="WP_098042242.1">
    <property type="nucleotide sequence ID" value="NZ_CALIIF010000008.1"/>
</dbReference>
<dbReference type="CDD" id="cd01750">
    <property type="entry name" value="GATase1_CobQ"/>
    <property type="match status" value="1"/>
</dbReference>
<reference evidence="4" key="1">
    <citation type="submission" date="2017-10" db="EMBL/GenBank/DDBJ databases">
        <title>Kefir isolates.</title>
        <authorList>
            <person name="Kim Y."/>
            <person name="Blasche S."/>
        </authorList>
    </citation>
    <scope>NUCLEOTIDE SEQUENCE [LARGE SCALE GENOMIC DNA]</scope>
    <source>
        <strain evidence="4">OG2-2</strain>
    </source>
</reference>
<keyword evidence="2" id="KW-0133">Cell shape</keyword>
<name>A0A2A8D7H2_9MICC</name>
<dbReference type="Proteomes" id="UP000219947">
    <property type="component" value="Unassembled WGS sequence"/>
</dbReference>
<comment type="function">
    <text evidence="2">The lipid II isoglutaminyl synthase complex catalyzes the formation of alpha-D-isoglutamine in the cell wall lipid II stem peptide. The GatD subunit catalyzes the hydrolysis of glutamine to glutamate and ammonia. The resulting ammonia molecule is channeled to the active site of MurT.</text>
</comment>
<comment type="subunit">
    <text evidence="2">Forms a heterodimer with MurT.</text>
</comment>
<dbReference type="InterPro" id="IPR029062">
    <property type="entry name" value="Class_I_gatase-like"/>
</dbReference>
<accession>A0A2A8D7H2</accession>
<dbReference type="EC" id="6.3.5.13" evidence="2"/>
<keyword evidence="5" id="KW-1185">Reference proteome</keyword>
<keyword evidence="2" id="KW-0378">Hydrolase</keyword>
<comment type="catalytic activity">
    <reaction evidence="2">
        <text>beta-D-GlcNAc-(1-&gt;4)-Mur2Ac(oyl-L-Ala-gamma-D-Glu-L-Lys-D-Ala-D-Ala)-di-trans,octa-cis-undecaprenyl diphosphate + L-glutamine + ATP + H2O = beta-D-GlcNAc-(1-&gt;4)-Mur2Ac(oyl-L-Ala-D-isoglutaminyl-L-Lys-D-Ala-D-Ala)-di-trans,octa-cis-undecaprenyl diphosphate + L-glutamate + ADP + phosphate + H(+)</text>
        <dbReference type="Rhea" id="RHEA:57928"/>
        <dbReference type="ChEBI" id="CHEBI:15377"/>
        <dbReference type="ChEBI" id="CHEBI:15378"/>
        <dbReference type="ChEBI" id="CHEBI:29985"/>
        <dbReference type="ChEBI" id="CHEBI:30616"/>
        <dbReference type="ChEBI" id="CHEBI:43474"/>
        <dbReference type="ChEBI" id="CHEBI:58359"/>
        <dbReference type="ChEBI" id="CHEBI:60033"/>
        <dbReference type="ChEBI" id="CHEBI:62233"/>
        <dbReference type="ChEBI" id="CHEBI:456216"/>
        <dbReference type="EC" id="6.3.5.13"/>
    </reaction>
</comment>
<dbReference type="HAMAP" id="MF_02213">
    <property type="entry name" value="Lipid_II_synth_GatD"/>
    <property type="match status" value="1"/>
</dbReference>